<keyword evidence="2" id="KW-1185">Reference proteome</keyword>
<comment type="caution">
    <text evidence="1">The sequence shown here is derived from an EMBL/GenBank/DDBJ whole genome shotgun (WGS) entry which is preliminary data.</text>
</comment>
<accession>A0A8H4EMC6</accession>
<dbReference type="AlphaFoldDB" id="A0A8H4EMC6"/>
<gene>
    <name evidence="1" type="ORF">F8M41_017232</name>
</gene>
<dbReference type="EMBL" id="WTPW01000391">
    <property type="protein sequence ID" value="KAF0515989.1"/>
    <property type="molecule type" value="Genomic_DNA"/>
</dbReference>
<name>A0A8H4EMC6_GIGMA</name>
<evidence type="ECO:0000313" key="2">
    <source>
        <dbReference type="Proteomes" id="UP000439903"/>
    </source>
</evidence>
<protein>
    <submittedName>
        <fullName evidence="1">Uncharacterized protein</fullName>
    </submittedName>
</protein>
<organism evidence="1 2">
    <name type="scientific">Gigaspora margarita</name>
    <dbReference type="NCBI Taxonomy" id="4874"/>
    <lineage>
        <taxon>Eukaryota</taxon>
        <taxon>Fungi</taxon>
        <taxon>Fungi incertae sedis</taxon>
        <taxon>Mucoromycota</taxon>
        <taxon>Glomeromycotina</taxon>
        <taxon>Glomeromycetes</taxon>
        <taxon>Diversisporales</taxon>
        <taxon>Gigasporaceae</taxon>
        <taxon>Gigaspora</taxon>
    </lineage>
</organism>
<evidence type="ECO:0000313" key="1">
    <source>
        <dbReference type="EMBL" id="KAF0515989.1"/>
    </source>
</evidence>
<sequence length="169" mass="19168">MASDEREVCKSFGGRYSTFSSSRNTALRSSQVHRSFDGYYDISRHNILRPSQTCHSFENIMSLTGSAESNELDSEALYENTVSGSLNLNLNLSQLQIEYSNLVELSDSSNQSESDDDNITSQHKYLFNIRVDDTFGTFDEVEKKLNRYAMERGFAVRKSCTHTRDDGTV</sequence>
<reference evidence="1 2" key="1">
    <citation type="journal article" date="2019" name="Environ. Microbiol.">
        <title>At the nexus of three kingdoms: the genome of the mycorrhizal fungus Gigaspora margarita provides insights into plant, endobacterial and fungal interactions.</title>
        <authorList>
            <person name="Venice F."/>
            <person name="Ghignone S."/>
            <person name="Salvioli di Fossalunga A."/>
            <person name="Amselem J."/>
            <person name="Novero M."/>
            <person name="Xianan X."/>
            <person name="Sedzielewska Toro K."/>
            <person name="Morin E."/>
            <person name="Lipzen A."/>
            <person name="Grigoriev I.V."/>
            <person name="Henrissat B."/>
            <person name="Martin F.M."/>
            <person name="Bonfante P."/>
        </authorList>
    </citation>
    <scope>NUCLEOTIDE SEQUENCE [LARGE SCALE GENOMIC DNA]</scope>
    <source>
        <strain evidence="1 2">BEG34</strain>
    </source>
</reference>
<proteinExistence type="predicted"/>
<dbReference type="Proteomes" id="UP000439903">
    <property type="component" value="Unassembled WGS sequence"/>
</dbReference>